<dbReference type="OrthoDB" id="9974851at2759"/>
<dbReference type="AlphaFoldDB" id="A0A8B8EGG9"/>
<dbReference type="Proteomes" id="UP000694844">
    <property type="component" value="Chromosome 5"/>
</dbReference>
<dbReference type="GeneID" id="111134453"/>
<accession>A0A8B8EGG9</accession>
<proteinExistence type="predicted"/>
<name>A0A8B8EGG9_CRAVI</name>
<sequence>MASLGIDMITKKPRTARDPYTTLTDTQIKNIPREAGAFFMTRTQKPYPETGWYRDRYATNTNQHLFRGHNQKEPFCWIDAQWQRDPPQLHNTCRIGASERWGPDKVGNRTIQHFNQAEDPNRFLTTELYRRQPTNLPGQLNMSYGRPAEGYYALRNPNSTTWFGSSVPLNRTQILQDINPKTAAEYEQIRQFNETRTLDKKNKYPHYSEYTDRYAAHSKTVPILTTDNFTPELFIRLQRRKMYLEEA</sequence>
<evidence type="ECO:0000313" key="1">
    <source>
        <dbReference type="Proteomes" id="UP000694844"/>
    </source>
</evidence>
<keyword evidence="1" id="KW-1185">Reference proteome</keyword>
<reference evidence="2" key="1">
    <citation type="submission" date="2025-08" db="UniProtKB">
        <authorList>
            <consortium name="RefSeq"/>
        </authorList>
    </citation>
    <scope>IDENTIFICATION</scope>
    <source>
        <tissue evidence="2">Whole sample</tissue>
    </source>
</reference>
<protein>
    <submittedName>
        <fullName evidence="2">Uncharacterized protein LOC111134453 isoform X1</fullName>
    </submittedName>
</protein>
<evidence type="ECO:0000313" key="2">
    <source>
        <dbReference type="RefSeq" id="XP_022339175.1"/>
    </source>
</evidence>
<dbReference type="RefSeq" id="XP_022339175.1">
    <property type="nucleotide sequence ID" value="XM_022483467.1"/>
</dbReference>
<organism evidence="1 2">
    <name type="scientific">Crassostrea virginica</name>
    <name type="common">Eastern oyster</name>
    <dbReference type="NCBI Taxonomy" id="6565"/>
    <lineage>
        <taxon>Eukaryota</taxon>
        <taxon>Metazoa</taxon>
        <taxon>Spiralia</taxon>
        <taxon>Lophotrochozoa</taxon>
        <taxon>Mollusca</taxon>
        <taxon>Bivalvia</taxon>
        <taxon>Autobranchia</taxon>
        <taxon>Pteriomorphia</taxon>
        <taxon>Ostreida</taxon>
        <taxon>Ostreoidea</taxon>
        <taxon>Ostreidae</taxon>
        <taxon>Crassostrea</taxon>
    </lineage>
</organism>
<dbReference type="KEGG" id="cvn:111134453"/>
<gene>
    <name evidence="2" type="primary">LOC111134453</name>
</gene>